<keyword evidence="3" id="KW-0378">Hydrolase</keyword>
<dbReference type="GeneID" id="118420420"/>
<dbReference type="PANTHER" id="PTHR33153:SF3">
    <property type="entry name" value="TRAFFICKING PROTEIN PARTICLE COMPLEX SUBUNIT 11 DOMAIN-CONTAINING PROTEIN"/>
    <property type="match status" value="1"/>
</dbReference>
<sequence>MWTAKLPPYCDLAQAARYRPLSPEDHKLVTNLLEAPPSRISHRDLLTLEDEKWISDNVIELYLPIIKAAEQTCKIEYFNCSAYDQLRLRKQFGKYKNRQKTPKDIQGSDIVFMPVYQASHWGLLVYYVKKKWVVLMDSLQSSHCINQVTALARAKRFLTFYLPKNELNWKDWTFYMPPADEIPQQTNGNDCGVFVCQYALHLARKIPLNFSQVAIPNIRKWMVLEICTASLREDRIKMLQLDSSSPTRRKRERDGLKKRRHRSPSPLPVNRSLQFSDWFKSENTFSSDSGMDADVSNNTLTSEDIETSPMAQPSTSTPKEMNVKSTKGGRKKGGKRKHLSCGREGITTAWTTTCPCPRDCCEKIGLDIIRHCRETFWALKRDQQKSFIYNTLQHADRRQEVNRSYEFSIQGHVVCHLGWRIVNGVGRSRFYEVKSDYERGRLPDYEDGRQGMEYPTRKWLTAKEWLQQYAKKFGDTMPNSPDVHLPQCVSRNDIHQLYQEDLWYEGTLKRSRFNVMWKKELRHVKIPPQNRFTKCDECDDLKDLLNRAKTKGDIQKVKERRSAHFTLQSTARQKYYSHIKKAKQQPDNYLSLIIDSMDQNKTFLPHFATLTKSKSNLKPLKFHLTGVLAHGQKKSFIYAWTPKFHMDTNITVNVLISVLQDLSKGYGGHLPGTLYLQLDNSAKECKNKYIIAFCAWLVKRQIFRKVKLGYLMPGHTHEDVDQMFSRISTYLERHDATSLPELFQAVKASYNPSPDCRFMNSMWDFKTPIDQQIANISGHSRPHTFTAQMVGGEVKLSAQLWPTKGEIKVDIPTNVFIPQFPKLSSVREWKFDADDNAVKEHDTMVQVLKNDLVKWSETVRVEEGFIPWWENFLMQEKREPGKPEWKISTFKKYRPPVDKESVLTDEAEAILDKHKRKRNAPLNIIVKGKRKLGKTANSQQSVKKLKK</sequence>
<reference evidence="6" key="1">
    <citation type="journal article" date="2020" name="Nat. Ecol. Evol.">
        <title>Deeply conserved synteny resolves early events in vertebrate evolution.</title>
        <authorList>
            <person name="Simakov O."/>
            <person name="Marletaz F."/>
            <person name="Yue J.X."/>
            <person name="O'Connell B."/>
            <person name="Jenkins J."/>
            <person name="Brandt A."/>
            <person name="Calef R."/>
            <person name="Tung C.H."/>
            <person name="Huang T.K."/>
            <person name="Schmutz J."/>
            <person name="Satoh N."/>
            <person name="Yu J.K."/>
            <person name="Putnam N.H."/>
            <person name="Green R.E."/>
            <person name="Rokhsar D.S."/>
        </authorList>
    </citation>
    <scope>NUCLEOTIDE SEQUENCE [LARGE SCALE GENOMIC DNA]</scope>
    <source>
        <strain evidence="6">S238N-H82</strain>
    </source>
</reference>
<dbReference type="InterPro" id="IPR003653">
    <property type="entry name" value="Peptidase_C48_C"/>
</dbReference>
<name>A0A9J7LHL3_BRAFL</name>
<organism evidence="6 7">
    <name type="scientific">Branchiostoma floridae</name>
    <name type="common">Florida lancelet</name>
    <name type="synonym">Amphioxus</name>
    <dbReference type="NCBI Taxonomy" id="7739"/>
    <lineage>
        <taxon>Eukaryota</taxon>
        <taxon>Metazoa</taxon>
        <taxon>Chordata</taxon>
        <taxon>Cephalochordata</taxon>
        <taxon>Leptocardii</taxon>
        <taxon>Amphioxiformes</taxon>
        <taxon>Branchiostomatidae</taxon>
        <taxon>Branchiostoma</taxon>
    </lineage>
</organism>
<feature type="compositionally biased region" description="Polar residues" evidence="4">
    <location>
        <begin position="309"/>
        <end position="325"/>
    </location>
</feature>
<accession>A0A9J7LHL3</accession>
<feature type="region of interest" description="Disordered" evidence="4">
    <location>
        <begin position="241"/>
        <end position="269"/>
    </location>
</feature>
<feature type="compositionally biased region" description="Polar residues" evidence="4">
    <location>
        <begin position="289"/>
        <end position="302"/>
    </location>
</feature>
<dbReference type="Pfam" id="PF25273">
    <property type="entry name" value="DUF7869"/>
    <property type="match status" value="1"/>
</dbReference>
<protein>
    <submittedName>
        <fullName evidence="7">Uncharacterized protein LOC118420420</fullName>
    </submittedName>
</protein>
<feature type="compositionally biased region" description="Basic residues" evidence="4">
    <location>
        <begin position="247"/>
        <end position="263"/>
    </location>
</feature>
<dbReference type="PANTHER" id="PTHR33153">
    <property type="entry name" value="MYND-TYPE DOMAIN-CONTAINING PROTEIN"/>
    <property type="match status" value="1"/>
</dbReference>
<feature type="region of interest" description="Disordered" evidence="4">
    <location>
        <begin position="289"/>
        <end position="338"/>
    </location>
</feature>
<dbReference type="OrthoDB" id="6051974at2759"/>
<gene>
    <name evidence="7" type="primary">LOC118420420</name>
</gene>
<dbReference type="Gene3D" id="3.40.395.10">
    <property type="entry name" value="Adenoviral Proteinase, Chain A"/>
    <property type="match status" value="1"/>
</dbReference>
<dbReference type="InterPro" id="IPR057191">
    <property type="entry name" value="DUF7869"/>
</dbReference>
<dbReference type="InterPro" id="IPR038765">
    <property type="entry name" value="Papain-like_cys_pep_sf"/>
</dbReference>
<evidence type="ECO:0000256" key="2">
    <source>
        <dbReference type="ARBA" id="ARBA00022670"/>
    </source>
</evidence>
<feature type="domain" description="Ubiquitin-like protease family profile" evidence="5">
    <location>
        <begin position="38"/>
        <end position="202"/>
    </location>
</feature>
<dbReference type="RefSeq" id="XP_035683094.1">
    <property type="nucleotide sequence ID" value="XM_035827201.1"/>
</dbReference>
<evidence type="ECO:0000259" key="5">
    <source>
        <dbReference type="PROSITE" id="PS50600"/>
    </source>
</evidence>
<comment type="similarity">
    <text evidence="1">Belongs to the peptidase C48 family.</text>
</comment>
<evidence type="ECO:0000256" key="4">
    <source>
        <dbReference type="SAM" id="MobiDB-lite"/>
    </source>
</evidence>
<feature type="compositionally biased region" description="Basic residues" evidence="4">
    <location>
        <begin position="327"/>
        <end position="338"/>
    </location>
</feature>
<dbReference type="GO" id="GO:0008234">
    <property type="term" value="F:cysteine-type peptidase activity"/>
    <property type="evidence" value="ECO:0007669"/>
    <property type="project" value="InterPro"/>
</dbReference>
<evidence type="ECO:0000256" key="3">
    <source>
        <dbReference type="ARBA" id="ARBA00022801"/>
    </source>
</evidence>
<dbReference type="PROSITE" id="PS50600">
    <property type="entry name" value="ULP_PROTEASE"/>
    <property type="match status" value="1"/>
</dbReference>
<keyword evidence="6" id="KW-1185">Reference proteome</keyword>
<dbReference type="KEGG" id="bfo:118420420"/>
<dbReference type="Pfam" id="PF02902">
    <property type="entry name" value="Peptidase_C48"/>
    <property type="match status" value="1"/>
</dbReference>
<evidence type="ECO:0000313" key="7">
    <source>
        <dbReference type="RefSeq" id="XP_035683094.1"/>
    </source>
</evidence>
<evidence type="ECO:0000313" key="6">
    <source>
        <dbReference type="Proteomes" id="UP000001554"/>
    </source>
</evidence>
<keyword evidence="2" id="KW-0645">Protease</keyword>
<dbReference type="Proteomes" id="UP000001554">
    <property type="component" value="Chromosome 8"/>
</dbReference>
<dbReference type="AlphaFoldDB" id="A0A9J7LHL3"/>
<proteinExistence type="inferred from homology"/>
<dbReference type="GO" id="GO:0006508">
    <property type="term" value="P:proteolysis"/>
    <property type="evidence" value="ECO:0007669"/>
    <property type="project" value="UniProtKB-KW"/>
</dbReference>
<reference evidence="7" key="2">
    <citation type="submission" date="2025-08" db="UniProtKB">
        <authorList>
            <consortium name="RefSeq"/>
        </authorList>
    </citation>
    <scope>IDENTIFICATION</scope>
    <source>
        <strain evidence="7">S238N-H82</strain>
        <tissue evidence="7">Testes</tissue>
    </source>
</reference>
<evidence type="ECO:0000256" key="1">
    <source>
        <dbReference type="ARBA" id="ARBA00005234"/>
    </source>
</evidence>
<dbReference type="SUPFAM" id="SSF54001">
    <property type="entry name" value="Cysteine proteinases"/>
    <property type="match status" value="1"/>
</dbReference>